<dbReference type="SUPFAM" id="SSF52833">
    <property type="entry name" value="Thioredoxin-like"/>
    <property type="match status" value="1"/>
</dbReference>
<keyword evidence="10" id="KW-1185">Reference proteome</keyword>
<dbReference type="AlphaFoldDB" id="A0A6H5I5D3"/>
<keyword evidence="3" id="KW-0689">Ribosomal protein</keyword>
<dbReference type="InterPro" id="IPR007741">
    <property type="entry name" value="Ribosomal_mL43/mS25/NADH_DH"/>
</dbReference>
<comment type="similarity">
    <text evidence="2">Belongs to the mitochondrion-specific ribosomal protein mS25 family.</text>
</comment>
<sequence>MPFMIGKEPVRRTLNYLKSGKLVLKNSIQIFAINFNAVGKNHKGIRDFIFWHLPQVLFKNRQVQIVEIKNKTPTPFITCFYEDGKKMLIDLDGKNKDEILDHLLKVVGKSAETLKLESIAREKKDNPANFGVGCEKSCMCEIPGQVPCPSIVPLPLHMRGKFKFSKEKLE</sequence>
<keyword evidence="4" id="KW-0496">Mitochondrion</keyword>
<dbReference type="GO" id="GO:1990904">
    <property type="term" value="C:ribonucleoprotein complex"/>
    <property type="evidence" value="ECO:0007669"/>
    <property type="project" value="UniProtKB-KW"/>
</dbReference>
<evidence type="ECO:0000256" key="4">
    <source>
        <dbReference type="ARBA" id="ARBA00023128"/>
    </source>
</evidence>
<dbReference type="OrthoDB" id="5919182at2759"/>
<accession>A0A6H5I5D3</accession>
<keyword evidence="5" id="KW-0687">Ribonucleoprotein</keyword>
<evidence type="ECO:0000256" key="3">
    <source>
        <dbReference type="ARBA" id="ARBA00022980"/>
    </source>
</evidence>
<evidence type="ECO:0000256" key="7">
    <source>
        <dbReference type="ARBA" id="ARBA00035369"/>
    </source>
</evidence>
<feature type="domain" description="Ribosomal protein/NADH dehydrogenase" evidence="8">
    <location>
        <begin position="37"/>
        <end position="110"/>
    </location>
</feature>
<evidence type="ECO:0000259" key="8">
    <source>
        <dbReference type="SMART" id="SM00916"/>
    </source>
</evidence>
<name>A0A6H5I5D3_9HYME</name>
<evidence type="ECO:0000313" key="9">
    <source>
        <dbReference type="EMBL" id="CAB0030062.1"/>
    </source>
</evidence>
<dbReference type="GO" id="GO:0005739">
    <property type="term" value="C:mitochondrion"/>
    <property type="evidence" value="ECO:0007669"/>
    <property type="project" value="UniProtKB-SubCell"/>
</dbReference>
<reference evidence="9 10" key="1">
    <citation type="submission" date="2020-02" db="EMBL/GenBank/DDBJ databases">
        <authorList>
            <person name="Ferguson B K."/>
        </authorList>
    </citation>
    <scope>NUCLEOTIDE SEQUENCE [LARGE SCALE GENOMIC DNA]</scope>
</reference>
<dbReference type="Proteomes" id="UP000479190">
    <property type="component" value="Unassembled WGS sequence"/>
</dbReference>
<dbReference type="PANTHER" id="PTHR13274">
    <property type="entry name" value="MITOCHONDRIAL RIBOSOMAL PROTEIN S25"/>
    <property type="match status" value="1"/>
</dbReference>
<protein>
    <recommendedName>
        <fullName evidence="6">Small ribosomal subunit protein mS25</fullName>
    </recommendedName>
    <alternativeName>
        <fullName evidence="7">28S ribosomal protein S25, mitochondrial</fullName>
    </alternativeName>
</protein>
<dbReference type="Gene3D" id="3.40.30.10">
    <property type="entry name" value="Glutaredoxin"/>
    <property type="match status" value="1"/>
</dbReference>
<evidence type="ECO:0000256" key="1">
    <source>
        <dbReference type="ARBA" id="ARBA00004173"/>
    </source>
</evidence>
<organism evidence="9 10">
    <name type="scientific">Trichogramma brassicae</name>
    <dbReference type="NCBI Taxonomy" id="86971"/>
    <lineage>
        <taxon>Eukaryota</taxon>
        <taxon>Metazoa</taxon>
        <taxon>Ecdysozoa</taxon>
        <taxon>Arthropoda</taxon>
        <taxon>Hexapoda</taxon>
        <taxon>Insecta</taxon>
        <taxon>Pterygota</taxon>
        <taxon>Neoptera</taxon>
        <taxon>Endopterygota</taxon>
        <taxon>Hymenoptera</taxon>
        <taxon>Apocrita</taxon>
        <taxon>Proctotrupomorpha</taxon>
        <taxon>Chalcidoidea</taxon>
        <taxon>Trichogrammatidae</taxon>
        <taxon>Trichogramma</taxon>
    </lineage>
</organism>
<dbReference type="InterPro" id="IPR040049">
    <property type="entry name" value="Ribosomal_mS25/mL61"/>
</dbReference>
<comment type="subcellular location">
    <subcellularLocation>
        <location evidence="1">Mitochondrion</location>
    </subcellularLocation>
</comment>
<dbReference type="PANTHER" id="PTHR13274:SF2">
    <property type="entry name" value="SMALL RIBOSOMAL SUBUNIT PROTEIN MS25"/>
    <property type="match status" value="1"/>
</dbReference>
<gene>
    <name evidence="9" type="ORF">TBRA_LOCUS2078</name>
</gene>
<dbReference type="Pfam" id="PF05047">
    <property type="entry name" value="L51_S25_CI-B8"/>
    <property type="match status" value="1"/>
</dbReference>
<dbReference type="InterPro" id="IPR036249">
    <property type="entry name" value="Thioredoxin-like_sf"/>
</dbReference>
<evidence type="ECO:0000256" key="2">
    <source>
        <dbReference type="ARBA" id="ARBA00008046"/>
    </source>
</evidence>
<dbReference type="GO" id="GO:0003735">
    <property type="term" value="F:structural constituent of ribosome"/>
    <property type="evidence" value="ECO:0007669"/>
    <property type="project" value="InterPro"/>
</dbReference>
<dbReference type="SMART" id="SM00916">
    <property type="entry name" value="L51_S25_CI-B8"/>
    <property type="match status" value="1"/>
</dbReference>
<dbReference type="EMBL" id="CADCXV010000413">
    <property type="protein sequence ID" value="CAB0030062.1"/>
    <property type="molecule type" value="Genomic_DNA"/>
</dbReference>
<proteinExistence type="inferred from homology"/>
<evidence type="ECO:0000256" key="5">
    <source>
        <dbReference type="ARBA" id="ARBA00023274"/>
    </source>
</evidence>
<evidence type="ECO:0000256" key="6">
    <source>
        <dbReference type="ARBA" id="ARBA00035139"/>
    </source>
</evidence>
<dbReference type="GO" id="GO:0005840">
    <property type="term" value="C:ribosome"/>
    <property type="evidence" value="ECO:0007669"/>
    <property type="project" value="UniProtKB-KW"/>
</dbReference>
<evidence type="ECO:0000313" key="10">
    <source>
        <dbReference type="Proteomes" id="UP000479190"/>
    </source>
</evidence>